<accession>A0ABS4DYS9</accession>
<comment type="similarity">
    <text evidence="2">Belongs to the virb1 family.</text>
</comment>
<dbReference type="InterPro" id="IPR008258">
    <property type="entry name" value="Transglycosylase_SLT_dom_1"/>
</dbReference>
<feature type="domain" description="Transglycosylase SLT" evidence="4">
    <location>
        <begin position="573"/>
        <end position="673"/>
    </location>
</feature>
<proteinExistence type="inferred from homology"/>
<dbReference type="CDD" id="cd13401">
    <property type="entry name" value="Slt70-like"/>
    <property type="match status" value="1"/>
</dbReference>
<dbReference type="InterPro" id="IPR023346">
    <property type="entry name" value="Lysozyme-like_dom_sf"/>
</dbReference>
<dbReference type="EMBL" id="JAGGJU010000005">
    <property type="protein sequence ID" value="MBP1850847.1"/>
    <property type="molecule type" value="Genomic_DNA"/>
</dbReference>
<organism evidence="5 6">
    <name type="scientific">Rhizobium halophytocola</name>
    <dbReference type="NCBI Taxonomy" id="735519"/>
    <lineage>
        <taxon>Bacteria</taxon>
        <taxon>Pseudomonadati</taxon>
        <taxon>Pseudomonadota</taxon>
        <taxon>Alphaproteobacteria</taxon>
        <taxon>Hyphomicrobiales</taxon>
        <taxon>Rhizobiaceae</taxon>
        <taxon>Rhizobium/Agrobacterium group</taxon>
        <taxon>Rhizobium</taxon>
    </lineage>
</organism>
<protein>
    <submittedName>
        <fullName evidence="5">Soluble lytic murein transglycosylase</fullName>
        <ecNumber evidence="5">3.2.1.-</ecNumber>
    </submittedName>
</protein>
<dbReference type="SUPFAM" id="SSF53955">
    <property type="entry name" value="Lysozyme-like"/>
    <property type="match status" value="1"/>
</dbReference>
<keyword evidence="6" id="KW-1185">Reference proteome</keyword>
<keyword evidence="3" id="KW-0732">Signal</keyword>
<keyword evidence="5" id="KW-0326">Glycosidase</keyword>
<comment type="similarity">
    <text evidence="1">Belongs to the transglycosylase Slt family.</text>
</comment>
<keyword evidence="5" id="KW-0378">Hydrolase</keyword>
<name>A0ABS4DYS9_9HYPH</name>
<evidence type="ECO:0000256" key="1">
    <source>
        <dbReference type="ARBA" id="ARBA00007734"/>
    </source>
</evidence>
<dbReference type="InterPro" id="IPR000189">
    <property type="entry name" value="Transglyc_AS"/>
</dbReference>
<dbReference type="Proteomes" id="UP000759443">
    <property type="component" value="Unassembled WGS sequence"/>
</dbReference>
<dbReference type="PROSITE" id="PS00922">
    <property type="entry name" value="TRANSGLYCOSYLASE"/>
    <property type="match status" value="1"/>
</dbReference>
<evidence type="ECO:0000256" key="3">
    <source>
        <dbReference type="ARBA" id="ARBA00022729"/>
    </source>
</evidence>
<evidence type="ECO:0000313" key="5">
    <source>
        <dbReference type="EMBL" id="MBP1850847.1"/>
    </source>
</evidence>
<reference evidence="5 6" key="1">
    <citation type="submission" date="2021-03" db="EMBL/GenBank/DDBJ databases">
        <title>Genomic Encyclopedia of Type Strains, Phase IV (KMG-IV): sequencing the most valuable type-strain genomes for metagenomic binning, comparative biology and taxonomic classification.</title>
        <authorList>
            <person name="Goeker M."/>
        </authorList>
    </citation>
    <scope>NUCLEOTIDE SEQUENCE [LARGE SCALE GENOMIC DNA]</scope>
    <source>
        <strain evidence="5 6">DSM 21600</strain>
    </source>
</reference>
<sequence length="726" mass="78580">MTAANTFQENLFAGNGMRRLAATLALFGFVLSTLGAVQADAGDAVPVPMKRPRAADALEQPMPPAAIGALPMPAPLPMVKPDVVASPEITGTIPKASRLLTSSSNLKSGLDAISNKDAGEAIAIRDAMPQSLDRHLLTWSIARSGLSGVPSSEIARAQHELAGWPGLSAFRANSERALYREDPPASQVLSAFGTSPPETVEGAMALAKAKIATGDSKAAAAVITAFWRHKALDTATEDKVLAAFGSLLTPADHKARMDYLMYRGRISQAKRFASLGEAYSLYQAWAAVSNRASNADVLIAKVDDSWDTDPALLFVRIVNLRHKDKFSEAEALLKTMPRDPARLINTGEWWNEERIVARGLADLGKYRDAYRIVSHSVAREPTDVVDAEFHAGWFALRGLNDPKTAEVHFRRLLAAARGPISVSRAWYWLGRSAEAEKDSEAAHADFLKAANLPATFYGQLAAARLKRNLLDIRYPSPTASDRQRFAAREAVQAIQRFEDAGYGWRANALYLALADDLKSPGELALLTAKAEQAGDHHLSLQVGKIAYGRGIDVPALAFPVGVIPDGADIGGSGKALAYAIARQESAFNPTAVSGANARGLLQILPGTAKGVAARHGLAYSKDRLTEDAGYNATLGAHYLGEQIASFDGSYILTFIAYNAGPRRVTEWVARYGDPRGLPIDDVVDWIERIPFPETRNYVQRIMENYQVYKARLGQTARIEEDLRFGR</sequence>
<dbReference type="EC" id="3.2.1.-" evidence="5"/>
<dbReference type="Gene3D" id="1.25.20.10">
    <property type="entry name" value="Bacterial muramidases"/>
    <property type="match status" value="1"/>
</dbReference>
<dbReference type="SUPFAM" id="SSF48435">
    <property type="entry name" value="Bacterial muramidases"/>
    <property type="match status" value="1"/>
</dbReference>
<evidence type="ECO:0000256" key="2">
    <source>
        <dbReference type="ARBA" id="ARBA00009387"/>
    </source>
</evidence>
<dbReference type="PANTHER" id="PTHR37423">
    <property type="entry name" value="SOLUBLE LYTIC MUREIN TRANSGLYCOSYLASE-RELATED"/>
    <property type="match status" value="1"/>
</dbReference>
<dbReference type="PANTHER" id="PTHR37423:SF2">
    <property type="entry name" value="MEMBRANE-BOUND LYTIC MUREIN TRANSGLYCOSYLASE C"/>
    <property type="match status" value="1"/>
</dbReference>
<dbReference type="Pfam" id="PF01464">
    <property type="entry name" value="SLT"/>
    <property type="match status" value="1"/>
</dbReference>
<dbReference type="Gene3D" id="1.10.530.10">
    <property type="match status" value="1"/>
</dbReference>
<evidence type="ECO:0000259" key="4">
    <source>
        <dbReference type="Pfam" id="PF01464"/>
    </source>
</evidence>
<evidence type="ECO:0000313" key="6">
    <source>
        <dbReference type="Proteomes" id="UP000759443"/>
    </source>
</evidence>
<gene>
    <name evidence="5" type="ORF">J2Z17_002284</name>
</gene>
<dbReference type="InterPro" id="IPR008939">
    <property type="entry name" value="Lytic_TGlycosylase_superhlx_U"/>
</dbReference>
<dbReference type="GO" id="GO:0016798">
    <property type="term" value="F:hydrolase activity, acting on glycosyl bonds"/>
    <property type="evidence" value="ECO:0007669"/>
    <property type="project" value="UniProtKB-KW"/>
</dbReference>
<comment type="caution">
    <text evidence="5">The sequence shown here is derived from an EMBL/GenBank/DDBJ whole genome shotgun (WGS) entry which is preliminary data.</text>
</comment>